<dbReference type="Proteomes" id="UP001556196">
    <property type="component" value="Unassembled WGS sequence"/>
</dbReference>
<evidence type="ECO:0000256" key="6">
    <source>
        <dbReference type="ARBA" id="ARBA00023136"/>
    </source>
</evidence>
<dbReference type="Pfam" id="PF02321">
    <property type="entry name" value="OEP"/>
    <property type="match status" value="2"/>
</dbReference>
<dbReference type="NCBIfam" id="TIGR01844">
    <property type="entry name" value="type_I_sec_TolC"/>
    <property type="match status" value="1"/>
</dbReference>
<keyword evidence="10" id="KW-1185">Reference proteome</keyword>
<evidence type="ECO:0000313" key="9">
    <source>
        <dbReference type="EMBL" id="MEW9808478.1"/>
    </source>
</evidence>
<dbReference type="RefSeq" id="WP_367725708.1">
    <property type="nucleotide sequence ID" value="NZ_JBFOCI010000008.1"/>
</dbReference>
<feature type="signal peptide" evidence="8">
    <location>
        <begin position="1"/>
        <end position="26"/>
    </location>
</feature>
<comment type="caution">
    <text evidence="9">The sequence shown here is derived from an EMBL/GenBank/DDBJ whole genome shotgun (WGS) entry which is preliminary data.</text>
</comment>
<evidence type="ECO:0000256" key="1">
    <source>
        <dbReference type="ARBA" id="ARBA00004442"/>
    </source>
</evidence>
<comment type="similarity">
    <text evidence="2">Belongs to the outer membrane factor (OMF) (TC 1.B.17) family.</text>
</comment>
<dbReference type="InterPro" id="IPR010130">
    <property type="entry name" value="T1SS_OMP_TolC"/>
</dbReference>
<keyword evidence="5" id="KW-0812">Transmembrane</keyword>
<organism evidence="9 10">
    <name type="scientific">Mesorhizobium marinum</name>
    <dbReference type="NCBI Taxonomy" id="3228790"/>
    <lineage>
        <taxon>Bacteria</taxon>
        <taxon>Pseudomonadati</taxon>
        <taxon>Pseudomonadota</taxon>
        <taxon>Alphaproteobacteria</taxon>
        <taxon>Hyphomicrobiales</taxon>
        <taxon>Phyllobacteriaceae</taxon>
        <taxon>Mesorhizobium</taxon>
    </lineage>
</organism>
<dbReference type="InterPro" id="IPR051906">
    <property type="entry name" value="TolC-like"/>
</dbReference>
<keyword evidence="4" id="KW-1134">Transmembrane beta strand</keyword>
<gene>
    <name evidence="9" type="ORF">ABUE31_21005</name>
</gene>
<keyword evidence="7" id="KW-0998">Cell outer membrane</keyword>
<evidence type="ECO:0000313" key="10">
    <source>
        <dbReference type="Proteomes" id="UP001556196"/>
    </source>
</evidence>
<feature type="chain" id="PRO_5046908376" evidence="8">
    <location>
        <begin position="27"/>
        <end position="461"/>
    </location>
</feature>
<name>A0ABV3R5Q4_9HYPH</name>
<dbReference type="EMBL" id="JBFOCI010000008">
    <property type="protein sequence ID" value="MEW9808478.1"/>
    <property type="molecule type" value="Genomic_DNA"/>
</dbReference>
<dbReference type="InterPro" id="IPR003423">
    <property type="entry name" value="OMP_efflux"/>
</dbReference>
<evidence type="ECO:0000256" key="8">
    <source>
        <dbReference type="SAM" id="SignalP"/>
    </source>
</evidence>
<keyword evidence="3" id="KW-0813">Transport</keyword>
<dbReference type="SUPFAM" id="SSF56954">
    <property type="entry name" value="Outer membrane efflux proteins (OEP)"/>
    <property type="match status" value="1"/>
</dbReference>
<keyword evidence="6" id="KW-0472">Membrane</keyword>
<accession>A0ABV3R5Q4</accession>
<dbReference type="PANTHER" id="PTHR30026:SF22">
    <property type="entry name" value="OUTER MEMBRANE EFFLUX PROTEIN"/>
    <property type="match status" value="1"/>
</dbReference>
<evidence type="ECO:0000256" key="3">
    <source>
        <dbReference type="ARBA" id="ARBA00022448"/>
    </source>
</evidence>
<proteinExistence type="inferred from homology"/>
<evidence type="ECO:0000256" key="2">
    <source>
        <dbReference type="ARBA" id="ARBA00007613"/>
    </source>
</evidence>
<keyword evidence="8" id="KW-0732">Signal</keyword>
<reference evidence="9 10" key="1">
    <citation type="submission" date="2024-06" db="EMBL/GenBank/DDBJ databases">
        <authorList>
            <person name="Tuo L."/>
        </authorList>
    </citation>
    <scope>NUCLEOTIDE SEQUENCE [LARGE SCALE GENOMIC DNA]</scope>
    <source>
        <strain evidence="9 10">ZMM04-5</strain>
    </source>
</reference>
<dbReference type="PANTHER" id="PTHR30026">
    <property type="entry name" value="OUTER MEMBRANE PROTEIN TOLC"/>
    <property type="match status" value="1"/>
</dbReference>
<evidence type="ECO:0000256" key="7">
    <source>
        <dbReference type="ARBA" id="ARBA00023237"/>
    </source>
</evidence>
<dbReference type="Gene3D" id="1.20.1600.10">
    <property type="entry name" value="Outer membrane efflux proteins (OEP)"/>
    <property type="match status" value="1"/>
</dbReference>
<protein>
    <submittedName>
        <fullName evidence="9">TolC family outer membrane protein</fullName>
    </submittedName>
</protein>
<evidence type="ECO:0000256" key="4">
    <source>
        <dbReference type="ARBA" id="ARBA00022452"/>
    </source>
</evidence>
<comment type="subcellular location">
    <subcellularLocation>
        <location evidence="1">Cell outer membrane</location>
    </subcellularLocation>
</comment>
<evidence type="ECO:0000256" key="5">
    <source>
        <dbReference type="ARBA" id="ARBA00022692"/>
    </source>
</evidence>
<sequence>MSLVARKLIAAALLTATALSSTTASAETLFGALTKAYQLNSTLNYNRAGVRVTDENVPIAKSGYRPNVGAVGSIDYSSTHNASRLTTGSFGVQIDQMLFDGFQTRNNVRAAEAQVRASQESLRNEEQNTLFDAASAYMDVIRDRQIAVLTEQNLQFLTEQARAARSRFEVGEGTRTDVAQADASRSAAIAQLAAARAQADVSEATYRQVVGEAPGKLQAGQPLAKMLPKTMDAAIAVAAVDHPAIIATSHLVDAAAFTVKSTEGRLLPQVSASAGVASNYRNTEINGLPGVGGSTDGTFNSASIGATLTIPIYTGGRTSAQVRQSKESLGQARIQVDVSRDQVRQAVVSAWTQYLAAQQSVAANREQVAAQQLALNGVIEERNVGQRTTLDVLDSQADVITAQISLVSAQRDVVVASYAIVSAMGALTAERLGLQVAIHRPQEHYDAVKNKLGGTKTPDGR</sequence>